<name>A0ABN8I339_9NEOP</name>
<feature type="signal peptide" evidence="1">
    <location>
        <begin position="1"/>
        <end position="26"/>
    </location>
</feature>
<feature type="non-terminal residue" evidence="2">
    <location>
        <position position="1"/>
    </location>
</feature>
<proteinExistence type="predicted"/>
<protein>
    <submittedName>
        <fullName evidence="2">Uncharacterized protein</fullName>
    </submittedName>
</protein>
<evidence type="ECO:0000313" key="2">
    <source>
        <dbReference type="EMBL" id="CAH2045659.1"/>
    </source>
</evidence>
<feature type="chain" id="PRO_5046098127" evidence="1">
    <location>
        <begin position="27"/>
        <end position="265"/>
    </location>
</feature>
<reference evidence="2" key="1">
    <citation type="submission" date="2022-03" db="EMBL/GenBank/DDBJ databases">
        <authorList>
            <person name="Martin H S."/>
        </authorList>
    </citation>
    <scope>NUCLEOTIDE SEQUENCE</scope>
</reference>
<organism evidence="2 3">
    <name type="scientific">Iphiclides podalirius</name>
    <name type="common">scarce swallowtail</name>
    <dbReference type="NCBI Taxonomy" id="110791"/>
    <lineage>
        <taxon>Eukaryota</taxon>
        <taxon>Metazoa</taxon>
        <taxon>Ecdysozoa</taxon>
        <taxon>Arthropoda</taxon>
        <taxon>Hexapoda</taxon>
        <taxon>Insecta</taxon>
        <taxon>Pterygota</taxon>
        <taxon>Neoptera</taxon>
        <taxon>Endopterygota</taxon>
        <taxon>Lepidoptera</taxon>
        <taxon>Glossata</taxon>
        <taxon>Ditrysia</taxon>
        <taxon>Papilionoidea</taxon>
        <taxon>Papilionidae</taxon>
        <taxon>Papilioninae</taxon>
        <taxon>Iphiclides</taxon>
    </lineage>
</organism>
<gene>
    <name evidence="2" type="ORF">IPOD504_LOCUS5173</name>
</gene>
<accession>A0ABN8I339</accession>
<dbReference type="EMBL" id="OW152828">
    <property type="protein sequence ID" value="CAH2045659.1"/>
    <property type="molecule type" value="Genomic_DNA"/>
</dbReference>
<keyword evidence="1" id="KW-0732">Signal</keyword>
<sequence length="265" mass="30358">MIIIANVVFCAALVLVALTNYPGGLAITKFHKLLKNEPFVHVHIYNLTIEETTNESDKEISKVITEIDEEIKFEDNIVEDFIQKPKKATNDFKSYRQERKKKAADKIKSETRRAVVASAKEKLREIMKRHKHIADGLSGTVISDHKIEVKKEDGRGDTPEIETVLEEETTKVVSEPKIESEPIQDENVTVEKFIENADNRTNENVDAIVEEVIVRLIDRKIYDDKTKPEDIKGEDRQIIQKIVEEVLAEKMSYNSSKENKINISI</sequence>
<keyword evidence="3" id="KW-1185">Reference proteome</keyword>
<evidence type="ECO:0000313" key="3">
    <source>
        <dbReference type="Proteomes" id="UP000837857"/>
    </source>
</evidence>
<dbReference type="Proteomes" id="UP000837857">
    <property type="component" value="Chromosome 16"/>
</dbReference>
<evidence type="ECO:0000256" key="1">
    <source>
        <dbReference type="SAM" id="SignalP"/>
    </source>
</evidence>